<evidence type="ECO:0000256" key="1">
    <source>
        <dbReference type="ARBA" id="ARBA00004162"/>
    </source>
</evidence>
<protein>
    <submittedName>
        <fullName evidence="10">Klotho beta</fullName>
    </submittedName>
</protein>
<evidence type="ECO:0000256" key="6">
    <source>
        <dbReference type="ARBA" id="ARBA00023136"/>
    </source>
</evidence>
<keyword evidence="5 9" id="KW-1133">Transmembrane helix</keyword>
<dbReference type="Gene3D" id="3.20.20.80">
    <property type="entry name" value="Glycosidases"/>
    <property type="match status" value="2"/>
</dbReference>
<dbReference type="EMBL" id="AFYH01227986">
    <property type="status" value="NOT_ANNOTATED_CDS"/>
    <property type="molecule type" value="Genomic_DNA"/>
</dbReference>
<dbReference type="GO" id="GO:0005886">
    <property type="term" value="C:plasma membrane"/>
    <property type="evidence" value="ECO:0007669"/>
    <property type="project" value="UniProtKB-SubCell"/>
</dbReference>
<sequence>MDGSYPASSPRDYWIFFCTHELILYYLCIMYDPGLRRLLTLIIMIFVGSVNGDLGEGRAVWKKLSSFNPVNETQLFLYDTFPKDFLWGVGTAAFQVEGAWDKDGKSPSIWDHFVHSQFYRFANVTADASSNSYRFLDKDLSAMELLGVKFYRFSISWTRLFSEGTPNKKGLRYYNTLIDSLIKKKIQPVVTLYHWDLPLTLQQKYGGWKSELLIDLFHDYSTLCFETFGDRVKYWITIHNPYLVAWHGYSTGMHAPGERGNPTAVYTVAHNLIKAHAKVWHTYDKHFRHRQRGYLSIVLGSHWIQPENGKVNVVNIEKCQQSMDSVLGWFAKPIFGDGDYPEILKNKSYPHLPSFNEDEKNYIKGTADFFALSFGPDNFRSLGTTVNVEQKMSLHLRQALNWIKLEYNNPRILIAENGWFTDSHVETEDTMAMYLMKKNINEALRAIKHDGVNLFGYTAWSLLDGFEWQDAYNIRRGLFYVDFDSKDKTRSPKSSALFYKQIIQQNGFLKTNANHISVGQFSCDFAWGVADSVIQAESFPSSPQFVDSNLYVWNITGDGHLHKVNGVRLKTRPRQCTDFGSIKKHLALVKKMKVTHFRFALNWSLILPNGDLSFINKEVLRYYRCLTSEMLRINIKPMVTLYYPVRHHFGLPSPLINSGGWLNSSTAHAFRDYADLCFQKLGDLVKLWVTLNEPNRLSHAYRNSSNDTYRAAHNLLIAHALTWQTYDKKYRAHQGGQVSVALHADWAKPANPYSENDITATVRFLQFEVAWFADPIFKTGDYPASMREYIASKNKQGFTRSNLPYFTEEEKRMIKGTADFFALNHFTTRLVMHRRNSGSKNELDRDVHLLSDITWLSSSSGLAVVPWGIRKILNWVKTHYGNTDIYITANGVDDKSSKNDELRKYYIKSYTSEVLKAHQTDHVNIKGYFGWKLSDKVMPHFGFFNSPYYDSNAKSSVEAYSKLISDNGFPLETSSKLCEDPPKKTYCSFCVFILEKRPLIFFGFCLLLTLLLVITIIFLCKTKSKVF</sequence>
<dbReference type="AlphaFoldDB" id="H3A7X8"/>
<dbReference type="GO" id="GO:0004553">
    <property type="term" value="F:hydrolase activity, hydrolyzing O-glycosyl compounds"/>
    <property type="evidence" value="ECO:0007669"/>
    <property type="project" value="InterPro"/>
</dbReference>
<comment type="similarity">
    <text evidence="8">Belongs to the glycosyl hydrolase 1 family. Klotho subfamily.</text>
</comment>
<reference evidence="10" key="3">
    <citation type="submission" date="2025-09" db="UniProtKB">
        <authorList>
            <consortium name="Ensembl"/>
        </authorList>
    </citation>
    <scope>IDENTIFICATION</scope>
</reference>
<accession>H3A7X8</accession>
<dbReference type="FunFam" id="3.20.20.80:FF:000062">
    <property type="entry name" value="Klotho"/>
    <property type="match status" value="1"/>
</dbReference>
<evidence type="ECO:0000256" key="8">
    <source>
        <dbReference type="ARBA" id="ARBA00060858"/>
    </source>
</evidence>
<feature type="transmembrane region" description="Helical" evidence="9">
    <location>
        <begin position="999"/>
        <end position="1020"/>
    </location>
</feature>
<dbReference type="Pfam" id="PF00232">
    <property type="entry name" value="Glyco_hydro_1"/>
    <property type="match status" value="3"/>
</dbReference>
<dbReference type="FunCoup" id="H3A7X8">
    <property type="interactions" value="366"/>
</dbReference>
<dbReference type="PRINTS" id="PR00131">
    <property type="entry name" value="GLHYDRLASE1"/>
</dbReference>
<dbReference type="EMBL" id="AFYH01227984">
    <property type="status" value="NOT_ANNOTATED_CDS"/>
    <property type="molecule type" value="Genomic_DNA"/>
</dbReference>
<keyword evidence="6 9" id="KW-0472">Membrane</keyword>
<dbReference type="eggNOG" id="KOG0626">
    <property type="taxonomic scope" value="Eukaryota"/>
</dbReference>
<name>H3A7X8_LATCH</name>
<dbReference type="HOGENOM" id="CLU_001859_5_2_1"/>
<evidence type="ECO:0000256" key="2">
    <source>
        <dbReference type="ARBA" id="ARBA00022475"/>
    </source>
</evidence>
<evidence type="ECO:0000256" key="4">
    <source>
        <dbReference type="ARBA" id="ARBA00022737"/>
    </source>
</evidence>
<dbReference type="InterPro" id="IPR033132">
    <property type="entry name" value="GH_1_N_CS"/>
</dbReference>
<gene>
    <name evidence="10" type="primary">KLB</name>
</gene>
<proteinExistence type="inferred from homology"/>
<dbReference type="GO" id="GO:0005975">
    <property type="term" value="P:carbohydrate metabolic process"/>
    <property type="evidence" value="ECO:0007669"/>
    <property type="project" value="InterPro"/>
</dbReference>
<dbReference type="SUPFAM" id="SSF51445">
    <property type="entry name" value="(Trans)glycosidases"/>
    <property type="match status" value="2"/>
</dbReference>
<dbReference type="EMBL" id="AFYH01227985">
    <property type="status" value="NOT_ANNOTATED_CDS"/>
    <property type="molecule type" value="Genomic_DNA"/>
</dbReference>
<reference evidence="11" key="1">
    <citation type="submission" date="2011-08" db="EMBL/GenBank/DDBJ databases">
        <title>The draft genome of Latimeria chalumnae.</title>
        <authorList>
            <person name="Di Palma F."/>
            <person name="Alfoldi J."/>
            <person name="Johnson J."/>
            <person name="Berlin A."/>
            <person name="Gnerre S."/>
            <person name="Jaffe D."/>
            <person name="MacCallum I."/>
            <person name="Young S."/>
            <person name="Walker B.J."/>
            <person name="Lander E."/>
            <person name="Lindblad-Toh K."/>
        </authorList>
    </citation>
    <scope>NUCLEOTIDE SEQUENCE [LARGE SCALE GENOMIC DNA]</scope>
    <source>
        <strain evidence="11">Wild caught</strain>
    </source>
</reference>
<reference evidence="10" key="2">
    <citation type="submission" date="2025-08" db="UniProtKB">
        <authorList>
            <consortium name="Ensembl"/>
        </authorList>
    </citation>
    <scope>IDENTIFICATION</scope>
</reference>
<keyword evidence="2" id="KW-1003">Cell membrane</keyword>
<dbReference type="Proteomes" id="UP000008672">
    <property type="component" value="Unassembled WGS sequence"/>
</dbReference>
<dbReference type="PROSITE" id="PS00653">
    <property type="entry name" value="GLYCOSYL_HYDROL_F1_2"/>
    <property type="match status" value="1"/>
</dbReference>
<evidence type="ECO:0000256" key="9">
    <source>
        <dbReference type="SAM" id="Phobius"/>
    </source>
</evidence>
<dbReference type="InterPro" id="IPR001360">
    <property type="entry name" value="Glyco_hydro_1"/>
</dbReference>
<keyword evidence="4" id="KW-0677">Repeat</keyword>
<dbReference type="PANTHER" id="PTHR10353:SF68">
    <property type="entry name" value="BETA-KLOTHO"/>
    <property type="match status" value="1"/>
</dbReference>
<evidence type="ECO:0000313" key="10">
    <source>
        <dbReference type="Ensembl" id="ENSLACP00000005749.1"/>
    </source>
</evidence>
<comment type="subcellular location">
    <subcellularLocation>
        <location evidence="1">Cell membrane</location>
        <topology evidence="1">Single-pass membrane protein</topology>
    </subcellularLocation>
</comment>
<dbReference type="PANTHER" id="PTHR10353">
    <property type="entry name" value="GLYCOSYL HYDROLASE"/>
    <property type="match status" value="1"/>
</dbReference>
<dbReference type="OMA" id="RRKFWKA"/>
<evidence type="ECO:0000313" key="11">
    <source>
        <dbReference type="Proteomes" id="UP000008672"/>
    </source>
</evidence>
<feature type="transmembrane region" description="Helical" evidence="9">
    <location>
        <begin position="13"/>
        <end position="31"/>
    </location>
</feature>
<evidence type="ECO:0000256" key="3">
    <source>
        <dbReference type="ARBA" id="ARBA00022692"/>
    </source>
</evidence>
<dbReference type="InParanoid" id="H3A7X8"/>
<dbReference type="InterPro" id="IPR017853">
    <property type="entry name" value="GH"/>
</dbReference>
<keyword evidence="11" id="KW-1185">Reference proteome</keyword>
<evidence type="ECO:0000256" key="7">
    <source>
        <dbReference type="ARBA" id="ARBA00023180"/>
    </source>
</evidence>
<keyword evidence="7" id="KW-0325">Glycoprotein</keyword>
<dbReference type="EMBL" id="AFYH01227983">
    <property type="status" value="NOT_ANNOTATED_CDS"/>
    <property type="molecule type" value="Genomic_DNA"/>
</dbReference>
<organism evidence="10 11">
    <name type="scientific">Latimeria chalumnae</name>
    <name type="common">Coelacanth</name>
    <dbReference type="NCBI Taxonomy" id="7897"/>
    <lineage>
        <taxon>Eukaryota</taxon>
        <taxon>Metazoa</taxon>
        <taxon>Chordata</taxon>
        <taxon>Craniata</taxon>
        <taxon>Vertebrata</taxon>
        <taxon>Euteleostomi</taxon>
        <taxon>Coelacanthiformes</taxon>
        <taxon>Coelacanthidae</taxon>
        <taxon>Latimeria</taxon>
    </lineage>
</organism>
<dbReference type="GeneTree" id="ENSGT00940000157489"/>
<evidence type="ECO:0000256" key="5">
    <source>
        <dbReference type="ARBA" id="ARBA00022989"/>
    </source>
</evidence>
<keyword evidence="3 9" id="KW-0812">Transmembrane</keyword>
<dbReference type="STRING" id="7897.ENSLACP00000005749"/>
<dbReference type="Ensembl" id="ENSLACT00000005799.1">
    <property type="protein sequence ID" value="ENSLACP00000005749.1"/>
    <property type="gene ID" value="ENSLACG00000005104.1"/>
</dbReference>
<dbReference type="FunFam" id="3.20.20.80:FF:000042">
    <property type="entry name" value="Klotho"/>
    <property type="match status" value="1"/>
</dbReference>